<evidence type="ECO:0000259" key="6">
    <source>
        <dbReference type="Pfam" id="PF02163"/>
    </source>
</evidence>
<keyword evidence="4 5" id="KW-0472">Membrane</keyword>
<keyword evidence="2 5" id="KW-0812">Transmembrane</keyword>
<comment type="subcellular location">
    <subcellularLocation>
        <location evidence="1">Membrane</location>
        <topology evidence="1">Multi-pass membrane protein</topology>
    </subcellularLocation>
</comment>
<evidence type="ECO:0000256" key="3">
    <source>
        <dbReference type="ARBA" id="ARBA00022989"/>
    </source>
</evidence>
<dbReference type="InterPro" id="IPR008915">
    <property type="entry name" value="Peptidase_M50"/>
</dbReference>
<feature type="transmembrane region" description="Helical" evidence="5">
    <location>
        <begin position="60"/>
        <end position="81"/>
    </location>
</feature>
<protein>
    <recommendedName>
        <fullName evidence="6">Peptidase M50 domain-containing protein</fullName>
    </recommendedName>
</protein>
<evidence type="ECO:0000256" key="4">
    <source>
        <dbReference type="ARBA" id="ARBA00023136"/>
    </source>
</evidence>
<evidence type="ECO:0000256" key="1">
    <source>
        <dbReference type="ARBA" id="ARBA00004141"/>
    </source>
</evidence>
<evidence type="ECO:0000313" key="7">
    <source>
        <dbReference type="EMBL" id="MPN21963.1"/>
    </source>
</evidence>
<dbReference type="GO" id="GO:0016020">
    <property type="term" value="C:membrane"/>
    <property type="evidence" value="ECO:0007669"/>
    <property type="project" value="UniProtKB-SubCell"/>
</dbReference>
<reference evidence="7" key="1">
    <citation type="submission" date="2019-08" db="EMBL/GenBank/DDBJ databases">
        <authorList>
            <person name="Kucharzyk K."/>
            <person name="Murdoch R.W."/>
            <person name="Higgins S."/>
            <person name="Loffler F."/>
        </authorList>
    </citation>
    <scope>NUCLEOTIDE SEQUENCE</scope>
</reference>
<feature type="domain" description="Peptidase M50" evidence="6">
    <location>
        <begin position="22"/>
        <end position="56"/>
    </location>
</feature>
<feature type="transmembrane region" description="Helical" evidence="5">
    <location>
        <begin position="88"/>
        <end position="106"/>
    </location>
</feature>
<dbReference type="Pfam" id="PF02163">
    <property type="entry name" value="Peptidase_M50"/>
    <property type="match status" value="1"/>
</dbReference>
<name>A0A645GDR2_9ZZZZ</name>
<dbReference type="GO" id="GO:0006508">
    <property type="term" value="P:proteolysis"/>
    <property type="evidence" value="ECO:0007669"/>
    <property type="project" value="InterPro"/>
</dbReference>
<organism evidence="7">
    <name type="scientific">bioreactor metagenome</name>
    <dbReference type="NCBI Taxonomy" id="1076179"/>
    <lineage>
        <taxon>unclassified sequences</taxon>
        <taxon>metagenomes</taxon>
        <taxon>ecological metagenomes</taxon>
    </lineage>
</organism>
<evidence type="ECO:0000256" key="2">
    <source>
        <dbReference type="ARBA" id="ARBA00022692"/>
    </source>
</evidence>
<accession>A0A645GDR2</accession>
<evidence type="ECO:0000256" key="5">
    <source>
        <dbReference type="SAM" id="Phobius"/>
    </source>
</evidence>
<sequence length="109" mass="11391">MAAGPLAGILLALILKPFAPRLAKISLLLSVFNLLPVRGLDGGSILRLIYAATFNTEKVIVPNVIGGIVAILTLVAGMLSLGEKQPNIPLLGLAAFLIFKQFILAGDTD</sequence>
<keyword evidence="3 5" id="KW-1133">Transmembrane helix</keyword>
<comment type="caution">
    <text evidence="7">The sequence shown here is derived from an EMBL/GenBank/DDBJ whole genome shotgun (WGS) entry which is preliminary data.</text>
</comment>
<dbReference type="AlphaFoldDB" id="A0A645GDR2"/>
<gene>
    <name evidence="7" type="ORF">SDC9_169345</name>
</gene>
<dbReference type="EMBL" id="VSSQ01070085">
    <property type="protein sequence ID" value="MPN21963.1"/>
    <property type="molecule type" value="Genomic_DNA"/>
</dbReference>
<proteinExistence type="predicted"/>